<protein>
    <submittedName>
        <fullName evidence="1">Uncharacterized protein</fullName>
    </submittedName>
</protein>
<reference evidence="1" key="1">
    <citation type="journal article" date="2021" name="Proc. Natl. Acad. Sci. U.S.A.">
        <title>A Catalog of Tens of Thousands of Viruses from Human Metagenomes Reveals Hidden Associations with Chronic Diseases.</title>
        <authorList>
            <person name="Tisza M.J."/>
            <person name="Buck C.B."/>
        </authorList>
    </citation>
    <scope>NUCLEOTIDE SEQUENCE</scope>
    <source>
        <strain evidence="1">Ctnpt50</strain>
    </source>
</reference>
<organism evidence="1">
    <name type="scientific">Siphoviridae sp. ctnpt50</name>
    <dbReference type="NCBI Taxonomy" id="2827941"/>
    <lineage>
        <taxon>Viruses</taxon>
        <taxon>Duplodnaviria</taxon>
        <taxon>Heunggongvirae</taxon>
        <taxon>Uroviricota</taxon>
        <taxon>Caudoviricetes</taxon>
    </lineage>
</organism>
<proteinExistence type="predicted"/>
<name>A0A8S5SDU7_9CAUD</name>
<sequence length="50" mass="5802">MGLRLSANKENRASSVPTLPEASERYQVLSQSCLSMTSERWENNLERRKF</sequence>
<evidence type="ECO:0000313" key="1">
    <source>
        <dbReference type="EMBL" id="DAF49112.1"/>
    </source>
</evidence>
<dbReference type="EMBL" id="BK032577">
    <property type="protein sequence ID" value="DAF49112.1"/>
    <property type="molecule type" value="Genomic_DNA"/>
</dbReference>
<accession>A0A8S5SDU7</accession>